<dbReference type="InterPro" id="IPR034139">
    <property type="entry name" value="TOPRIM_OLD"/>
</dbReference>
<dbReference type="SUPFAM" id="SSF52540">
    <property type="entry name" value="P-loop containing nucleoside triphosphate hydrolases"/>
    <property type="match status" value="1"/>
</dbReference>
<dbReference type="Pfam" id="PF20469">
    <property type="entry name" value="OLD-like_TOPRIM"/>
    <property type="match status" value="1"/>
</dbReference>
<dbReference type="CDD" id="cd01026">
    <property type="entry name" value="TOPRIM_OLD"/>
    <property type="match status" value="1"/>
</dbReference>
<proteinExistence type="predicted"/>
<protein>
    <submittedName>
        <fullName evidence="3">DUF2813 domain-containing protein</fullName>
    </submittedName>
</protein>
<dbReference type="Pfam" id="PF13175">
    <property type="entry name" value="AAA_15"/>
    <property type="match status" value="1"/>
</dbReference>
<dbReference type="InterPro" id="IPR041685">
    <property type="entry name" value="AAA_GajA/Old/RecF-like"/>
</dbReference>
<feature type="domain" description="OLD protein-like TOPRIM" evidence="2">
    <location>
        <begin position="442"/>
        <end position="505"/>
    </location>
</feature>
<dbReference type="InterPro" id="IPR051396">
    <property type="entry name" value="Bact_Antivir_Def_Nuclease"/>
</dbReference>
<dbReference type="PANTHER" id="PTHR43581:SF2">
    <property type="entry name" value="EXCINUCLEASE ATPASE SUBUNIT"/>
    <property type="match status" value="1"/>
</dbReference>
<evidence type="ECO:0000313" key="4">
    <source>
        <dbReference type="Proteomes" id="UP000253999"/>
    </source>
</evidence>
<sequence length="584" mass="67066">MKIKNINICNWRSIKNTVLSANDLMIIIGQNNHGKSNLLSSILFFFGEIKAQNLDFHLGSKELYVEVEFYELDQQDKITFKKYLTKENTIKVRKTAYYNGSFEYQGWIETCNDDFLKEENASAYTKREVAMSLPFYKYLPHNGRISKQDIINAQLKYIEEERENVSFEYILENNNFLGLKSVAKGIFGEVYFLPALKNANEDFSSKDSSIFSNLLSEMINLMSDSNPEWMKSKEQLSSLFSSFNKYIDGKENNNRPIQLTDLEAALSNELKPWNAEFDIEILTPDIESIFKTSASVQINDGARTDISHKGHGLQRAVTIALIQLLAKKQIAKKTEQPLSNRSSSKSRFFIFEEPELYLHPQAQRALFDSLVYLSESGNQVILCTHSSGLIDINQYKSIYIIKKENNHLGSQVTQCNEDLFDGNDRDNWNLSYWINPDRSELFFAEKVILVEGPTEKAIIPALAKRINTFKYTHTIIDCASKDNIPLYMKLLNKFGIPYIAIYDKDHQNKKNQDAKNNADKSSARIENELNCDLGSTVILINDIEEELGYESGNSGKPFEALKYINSPNFILTKELEDKIKKIYQ</sequence>
<dbReference type="Gene3D" id="3.40.50.300">
    <property type="entry name" value="P-loop containing nucleotide triphosphate hydrolases"/>
    <property type="match status" value="1"/>
</dbReference>
<dbReference type="PANTHER" id="PTHR43581">
    <property type="entry name" value="ATP/GTP PHOSPHATASE"/>
    <property type="match status" value="1"/>
</dbReference>
<name>A0A369ZA22_HAEPH</name>
<organism evidence="3 4">
    <name type="scientific">Haemophilus parahaemolyticus</name>
    <dbReference type="NCBI Taxonomy" id="735"/>
    <lineage>
        <taxon>Bacteria</taxon>
        <taxon>Pseudomonadati</taxon>
        <taxon>Pseudomonadota</taxon>
        <taxon>Gammaproteobacteria</taxon>
        <taxon>Pasteurellales</taxon>
        <taxon>Pasteurellaceae</taxon>
        <taxon>Haemophilus</taxon>
    </lineage>
</organism>
<dbReference type="AlphaFoldDB" id="A0A369ZA22"/>
<comment type="caution">
    <text evidence="3">The sequence shown here is derived from an EMBL/GenBank/DDBJ whole genome shotgun (WGS) entry which is preliminary data.</text>
</comment>
<dbReference type="RefSeq" id="WP_111313352.1">
    <property type="nucleotide sequence ID" value="NZ_CAUPAH010000004.1"/>
</dbReference>
<reference evidence="3 4" key="1">
    <citation type="submission" date="2018-05" db="EMBL/GenBank/DDBJ databases">
        <title>Draft Genome Sequences for a Diverse set of 7 Haemophilus Species.</title>
        <authorList>
            <person name="Nichols M."/>
            <person name="Topaz N."/>
            <person name="Wang X."/>
            <person name="Wang X."/>
            <person name="Boxrud D."/>
        </authorList>
    </citation>
    <scope>NUCLEOTIDE SEQUENCE [LARGE SCALE GENOMIC DNA]</scope>
    <source>
        <strain evidence="3 4">C2010039593</strain>
    </source>
</reference>
<evidence type="ECO:0000259" key="1">
    <source>
        <dbReference type="Pfam" id="PF13175"/>
    </source>
</evidence>
<evidence type="ECO:0000313" key="3">
    <source>
        <dbReference type="EMBL" id="RDF01895.1"/>
    </source>
</evidence>
<dbReference type="EMBL" id="QEQD01000008">
    <property type="protein sequence ID" value="RDF01895.1"/>
    <property type="molecule type" value="Genomic_DNA"/>
</dbReference>
<dbReference type="Proteomes" id="UP000253999">
    <property type="component" value="Unassembled WGS sequence"/>
</dbReference>
<evidence type="ECO:0000259" key="2">
    <source>
        <dbReference type="Pfam" id="PF20469"/>
    </source>
</evidence>
<dbReference type="InterPro" id="IPR027417">
    <property type="entry name" value="P-loop_NTPase"/>
</dbReference>
<accession>A0A369ZA22</accession>
<gene>
    <name evidence="3" type="ORF">DPV98_08180</name>
</gene>
<feature type="domain" description="Endonuclease GajA/Old nuclease/RecF-like AAA" evidence="1">
    <location>
        <begin position="1"/>
        <end position="390"/>
    </location>
</feature>